<name>A0AAW2VUT5_SESRA</name>
<proteinExistence type="predicted"/>
<dbReference type="AlphaFoldDB" id="A0AAW2VUT5"/>
<organism evidence="1">
    <name type="scientific">Sesamum radiatum</name>
    <name type="common">Black benniseed</name>
    <dbReference type="NCBI Taxonomy" id="300843"/>
    <lineage>
        <taxon>Eukaryota</taxon>
        <taxon>Viridiplantae</taxon>
        <taxon>Streptophyta</taxon>
        <taxon>Embryophyta</taxon>
        <taxon>Tracheophyta</taxon>
        <taxon>Spermatophyta</taxon>
        <taxon>Magnoliopsida</taxon>
        <taxon>eudicotyledons</taxon>
        <taxon>Gunneridae</taxon>
        <taxon>Pentapetalae</taxon>
        <taxon>asterids</taxon>
        <taxon>lamiids</taxon>
        <taxon>Lamiales</taxon>
        <taxon>Pedaliaceae</taxon>
        <taxon>Sesamum</taxon>
    </lineage>
</organism>
<evidence type="ECO:0000313" key="1">
    <source>
        <dbReference type="EMBL" id="KAL0431621.1"/>
    </source>
</evidence>
<comment type="caution">
    <text evidence="1">The sequence shown here is derived from an EMBL/GenBank/DDBJ whole genome shotgun (WGS) entry which is preliminary data.</text>
</comment>
<reference evidence="1" key="1">
    <citation type="submission" date="2020-06" db="EMBL/GenBank/DDBJ databases">
        <authorList>
            <person name="Li T."/>
            <person name="Hu X."/>
            <person name="Zhang T."/>
            <person name="Song X."/>
            <person name="Zhang H."/>
            <person name="Dai N."/>
            <person name="Sheng W."/>
            <person name="Hou X."/>
            <person name="Wei L."/>
        </authorList>
    </citation>
    <scope>NUCLEOTIDE SEQUENCE</scope>
    <source>
        <strain evidence="1">G02</strain>
        <tissue evidence="1">Leaf</tissue>
    </source>
</reference>
<sequence>MGPPHPQPPGYEVERHDWLVQQPPHQEQVTATPDGTIDYLNIEVEANVKGNGDCIQHMYGQELSGEAIE</sequence>
<protein>
    <submittedName>
        <fullName evidence="1">Uncharacterized protein</fullName>
    </submittedName>
</protein>
<dbReference type="EMBL" id="JACGWJ010000003">
    <property type="protein sequence ID" value="KAL0431621.1"/>
    <property type="molecule type" value="Genomic_DNA"/>
</dbReference>
<gene>
    <name evidence="1" type="ORF">Sradi_0788100</name>
</gene>
<reference evidence="1" key="2">
    <citation type="journal article" date="2024" name="Plant">
        <title>Genomic evolution and insights into agronomic trait innovations of Sesamum species.</title>
        <authorList>
            <person name="Miao H."/>
            <person name="Wang L."/>
            <person name="Qu L."/>
            <person name="Liu H."/>
            <person name="Sun Y."/>
            <person name="Le M."/>
            <person name="Wang Q."/>
            <person name="Wei S."/>
            <person name="Zheng Y."/>
            <person name="Lin W."/>
            <person name="Duan Y."/>
            <person name="Cao H."/>
            <person name="Xiong S."/>
            <person name="Wang X."/>
            <person name="Wei L."/>
            <person name="Li C."/>
            <person name="Ma Q."/>
            <person name="Ju M."/>
            <person name="Zhao R."/>
            <person name="Li G."/>
            <person name="Mu C."/>
            <person name="Tian Q."/>
            <person name="Mei H."/>
            <person name="Zhang T."/>
            <person name="Gao T."/>
            <person name="Zhang H."/>
        </authorList>
    </citation>
    <scope>NUCLEOTIDE SEQUENCE</scope>
    <source>
        <strain evidence="1">G02</strain>
    </source>
</reference>
<accession>A0AAW2VUT5</accession>